<evidence type="ECO:0000313" key="2">
    <source>
        <dbReference type="EMBL" id="TNV84542.1"/>
    </source>
</evidence>
<evidence type="ECO:0000313" key="3">
    <source>
        <dbReference type="Proteomes" id="UP000785679"/>
    </source>
</evidence>
<dbReference type="GO" id="GO:0005634">
    <property type="term" value="C:nucleus"/>
    <property type="evidence" value="ECO:0007669"/>
    <property type="project" value="TreeGrafter"/>
</dbReference>
<dbReference type="EMBL" id="RRYP01002656">
    <property type="protein sequence ID" value="TNV84542.1"/>
    <property type="molecule type" value="Genomic_DNA"/>
</dbReference>
<dbReference type="Proteomes" id="UP000785679">
    <property type="component" value="Unassembled WGS sequence"/>
</dbReference>
<name>A0A8J8T6S3_HALGN</name>
<organism evidence="2 3">
    <name type="scientific">Halteria grandinella</name>
    <dbReference type="NCBI Taxonomy" id="5974"/>
    <lineage>
        <taxon>Eukaryota</taxon>
        <taxon>Sar</taxon>
        <taxon>Alveolata</taxon>
        <taxon>Ciliophora</taxon>
        <taxon>Intramacronucleata</taxon>
        <taxon>Spirotrichea</taxon>
        <taxon>Stichotrichia</taxon>
        <taxon>Sporadotrichida</taxon>
        <taxon>Halteriidae</taxon>
        <taxon>Halteria</taxon>
    </lineage>
</organism>
<evidence type="ECO:0000256" key="1">
    <source>
        <dbReference type="SAM" id="MobiDB-lite"/>
    </source>
</evidence>
<accession>A0A8J8T6S3</accession>
<comment type="caution">
    <text evidence="2">The sequence shown here is derived from an EMBL/GenBank/DDBJ whole genome shotgun (WGS) entry which is preliminary data.</text>
</comment>
<reference evidence="2" key="1">
    <citation type="submission" date="2019-06" db="EMBL/GenBank/DDBJ databases">
        <authorList>
            <person name="Zheng W."/>
        </authorList>
    </citation>
    <scope>NUCLEOTIDE SEQUENCE</scope>
    <source>
        <strain evidence="2">QDHG01</strain>
    </source>
</reference>
<dbReference type="GO" id="GO:0007131">
    <property type="term" value="P:reciprocal meiotic recombination"/>
    <property type="evidence" value="ECO:0007669"/>
    <property type="project" value="TreeGrafter"/>
</dbReference>
<keyword evidence="3" id="KW-1185">Reference proteome</keyword>
<gene>
    <name evidence="2" type="ORF">FGO68_gene6627</name>
</gene>
<sequence length="850" mass="96885">MATINQLVAGNGDEAQINVFDIGFNIAISLELTDSSGLAGVKSDKDNLKANDFSGISYITSLNSDYGQFYAYFSDINNQSTTNISLIPCNSSQIFSSSINKDLIKSASEIGALLCLKDVDKLPPMLRGIMYNNQQTQITLGMVACANKTENYSNCKSSELIQSYFGSLKAKIYYQNANFNSKRYNGEEIEWYIEELGFSAQVNNYELSVQEGETELLDSYFTYWIMDKMKFALVDSIWKGYKSDSIFEISLKLSNKKSVYLRVADTIFSGLESIGGFFESLMHIGTLLVCFFQERLFIGSFLKQLYQVTTDVILTRKVDERQMVRQVSKVNNLNEDFLKAVLDFIVLKRQRFQYGTKQIIDYMIGCLCMRKKNVLHVSQNKVHFLYNKGQDKLRQELDIVNLVRQIRQLRLMAQVLLKPSERLLLKFQRKNVIETTSSSSDSDHQNYDTVKLLNSKQGLVKLQQIVKIKKILEQYRDISLEPVDKNLFKGIFRRKQTTTKPAPNTVVSEELSNHDSIQQFVKAPSIHSNKEGLMNILSKNKDTSSLRDFNELSPGSDEGSLEESSLREDIYSSDQQIQDSIKYEDQNTSATKLIAKQAGELILSPDYISQQSKYTESNNVQKKVTLSTKASIQKADRKQIKMDKQIPKQQQIIKRHSLFQHNLDEFDEVDSSLECSPVTKRDMPTLSEVRMAHHRSKLEERERMDSLFSQVVPHSGVNTQKEKRASEGITYICAQTLKNGKIDDLEQGRIIQRKEKSQGKYYKRTKTILGKNIKPKIRTDPCKVQMSQQLEISDDDQLDTQVNNCSANPNDKSKFDDSMLAKLDESILSSSLDIAAVLVKDSRPRGIKEV</sequence>
<protein>
    <submittedName>
        <fullName evidence="2">Uncharacterized protein</fullName>
    </submittedName>
</protein>
<dbReference type="PANTHER" id="PTHR31398:SF0">
    <property type="entry name" value="MEIOTIC NUCLEAR DIVISION PROTEIN 1 HOMOLOG"/>
    <property type="match status" value="1"/>
</dbReference>
<feature type="region of interest" description="Disordered" evidence="1">
    <location>
        <begin position="545"/>
        <end position="567"/>
    </location>
</feature>
<dbReference type="AlphaFoldDB" id="A0A8J8T6S3"/>
<dbReference type="PANTHER" id="PTHR31398">
    <property type="entry name" value="MEIOTIC NUCLEAR DIVISION PROTEIN 1 HOMOLOG"/>
    <property type="match status" value="1"/>
</dbReference>
<proteinExistence type="predicted"/>